<evidence type="ECO:0000313" key="3">
    <source>
        <dbReference type="Proteomes" id="UP000029507"/>
    </source>
</evidence>
<dbReference type="OrthoDB" id="264363at2"/>
<dbReference type="HOGENOM" id="CLU_045011_8_0_9"/>
<dbReference type="InterPro" id="IPR006439">
    <property type="entry name" value="HAD-SF_hydro_IA"/>
</dbReference>
<dbReference type="RefSeq" id="WP_038695953.1">
    <property type="nucleotide sequence ID" value="NZ_CP009286.1"/>
</dbReference>
<dbReference type="SUPFAM" id="SSF56784">
    <property type="entry name" value="HAD-like"/>
    <property type="match status" value="1"/>
</dbReference>
<proteinExistence type="predicted"/>
<protein>
    <recommendedName>
        <fullName evidence="4">Haloacid dehalogenase</fullName>
    </recommendedName>
</protein>
<dbReference type="PRINTS" id="PR00413">
    <property type="entry name" value="HADHALOGNASE"/>
</dbReference>
<dbReference type="GO" id="GO:0016787">
    <property type="term" value="F:hydrolase activity"/>
    <property type="evidence" value="ECO:0007669"/>
    <property type="project" value="UniProtKB-KW"/>
</dbReference>
<dbReference type="STRING" id="169760.PSTEL_13840"/>
<dbReference type="Gene3D" id="1.10.150.240">
    <property type="entry name" value="Putative phosphatase, domain 2"/>
    <property type="match status" value="1"/>
</dbReference>
<evidence type="ECO:0008006" key="4">
    <source>
        <dbReference type="Google" id="ProtNLM"/>
    </source>
</evidence>
<dbReference type="KEGG" id="pste:PSTEL_13840"/>
<dbReference type="EMBL" id="CP009286">
    <property type="protein sequence ID" value="AIQ64009.1"/>
    <property type="molecule type" value="Genomic_DNA"/>
</dbReference>
<dbReference type="PANTHER" id="PTHR43316:SF3">
    <property type="entry name" value="HALOACID DEHALOGENASE, TYPE II (AFU_ORTHOLOGUE AFUA_2G07750)-RELATED"/>
    <property type="match status" value="1"/>
</dbReference>
<dbReference type="InterPro" id="IPR051540">
    <property type="entry name" value="S-2-haloacid_dehalogenase"/>
</dbReference>
<dbReference type="InterPro" id="IPR023214">
    <property type="entry name" value="HAD_sf"/>
</dbReference>
<gene>
    <name evidence="2" type="ORF">PSTEL_13840</name>
</gene>
<dbReference type="Proteomes" id="UP000029507">
    <property type="component" value="Chromosome"/>
</dbReference>
<dbReference type="AlphaFoldDB" id="A0A089N5J1"/>
<sequence>MADFKVISLDMFQTLVNVNSRTEHIWRPILLDRFKAETARQYAEMLQEHLHIHWNAPTTPGVFNLMSDVYGRSFASLFGKLGINYDVSSAVDILFREHTLSEMYPETASFLEDMGRKYRLCVVSDADEAMMPGFCSSYEIPVFMSELHRSYKNDADNAMFKKVLETFQVAPGEVLHIGDSPSDVLGAKREGISACWLNRLGRTWDHDVQPDYTVKSLDELNILLTHTYG</sequence>
<organism evidence="2 3">
    <name type="scientific">Paenibacillus stellifer</name>
    <dbReference type="NCBI Taxonomy" id="169760"/>
    <lineage>
        <taxon>Bacteria</taxon>
        <taxon>Bacillati</taxon>
        <taxon>Bacillota</taxon>
        <taxon>Bacilli</taxon>
        <taxon>Bacillales</taxon>
        <taxon>Paenibacillaceae</taxon>
        <taxon>Paenibacillus</taxon>
    </lineage>
</organism>
<name>A0A089N5J1_9BACL</name>
<evidence type="ECO:0000313" key="2">
    <source>
        <dbReference type="EMBL" id="AIQ64009.1"/>
    </source>
</evidence>
<keyword evidence="3" id="KW-1185">Reference proteome</keyword>
<dbReference type="PANTHER" id="PTHR43316">
    <property type="entry name" value="HYDROLASE, HALOACID DELAHOGENASE-RELATED"/>
    <property type="match status" value="1"/>
</dbReference>
<accession>A0A089N5J1</accession>
<reference evidence="2 3" key="1">
    <citation type="submission" date="2014-08" db="EMBL/GenBank/DDBJ databases">
        <title>Comparative genomics of the Paenibacillus odorifer group.</title>
        <authorList>
            <person name="den Bakker H.C."/>
            <person name="Tsai Y.-C."/>
            <person name="Martin N."/>
            <person name="Korlach J."/>
            <person name="Wiedmann M."/>
        </authorList>
    </citation>
    <scope>NUCLEOTIDE SEQUENCE [LARGE SCALE GENOMIC DNA]</scope>
    <source>
        <strain evidence="2 3">DSM 14472</strain>
    </source>
</reference>
<dbReference type="Gene3D" id="3.40.50.1000">
    <property type="entry name" value="HAD superfamily/HAD-like"/>
    <property type="match status" value="1"/>
</dbReference>
<keyword evidence="1" id="KW-0378">Hydrolase</keyword>
<dbReference type="InterPro" id="IPR023198">
    <property type="entry name" value="PGP-like_dom2"/>
</dbReference>
<dbReference type="Pfam" id="PF00702">
    <property type="entry name" value="Hydrolase"/>
    <property type="match status" value="1"/>
</dbReference>
<evidence type="ECO:0000256" key="1">
    <source>
        <dbReference type="ARBA" id="ARBA00022801"/>
    </source>
</evidence>
<dbReference type="InterPro" id="IPR036412">
    <property type="entry name" value="HAD-like_sf"/>
</dbReference>